<accession>A0A511FCD8</accession>
<name>A0A511FCD8_9CELL</name>
<dbReference type="Proteomes" id="UP000321723">
    <property type="component" value="Unassembled WGS sequence"/>
</dbReference>
<dbReference type="Pfam" id="PF13560">
    <property type="entry name" value="HTH_31"/>
    <property type="match status" value="1"/>
</dbReference>
<dbReference type="SUPFAM" id="SSF47413">
    <property type="entry name" value="lambda repressor-like DNA-binding domains"/>
    <property type="match status" value="1"/>
</dbReference>
<reference evidence="3 5" key="2">
    <citation type="submission" date="2020-08" db="EMBL/GenBank/DDBJ databases">
        <title>Sequencing the genomes of 1000 actinobacteria strains.</title>
        <authorList>
            <person name="Klenk H.-P."/>
        </authorList>
    </citation>
    <scope>NUCLEOTIDE SEQUENCE [LARGE SCALE GENOMIC DNA]</scope>
    <source>
        <strain evidence="3 5">DSM 9581</strain>
    </source>
</reference>
<sequence>MSTYADMVDVITARTLPQLGLTIRRLRDRRGLSQAELAERAGVSRQWVIAVEQGQKKGLEVGLIMRVLDALDASLTVRDDLDADAER</sequence>
<dbReference type="Proteomes" id="UP000564629">
    <property type="component" value="Unassembled WGS sequence"/>
</dbReference>
<dbReference type="AlphaFoldDB" id="A0A511FCD8"/>
<organism evidence="2 4">
    <name type="scientific">Cellulomonas hominis</name>
    <dbReference type="NCBI Taxonomy" id="156981"/>
    <lineage>
        <taxon>Bacteria</taxon>
        <taxon>Bacillati</taxon>
        <taxon>Actinomycetota</taxon>
        <taxon>Actinomycetes</taxon>
        <taxon>Micrococcales</taxon>
        <taxon>Cellulomonadaceae</taxon>
        <taxon>Cellulomonas</taxon>
    </lineage>
</organism>
<gene>
    <name evidence="2" type="ORF">CHO01_10930</name>
    <name evidence="3" type="ORF">HNR08_002297</name>
</gene>
<keyword evidence="4" id="KW-1185">Reference proteome</keyword>
<dbReference type="InterPro" id="IPR001387">
    <property type="entry name" value="Cro/C1-type_HTH"/>
</dbReference>
<evidence type="ECO:0000313" key="3">
    <source>
        <dbReference type="EMBL" id="MBB5473561.1"/>
    </source>
</evidence>
<evidence type="ECO:0000259" key="1">
    <source>
        <dbReference type="PROSITE" id="PS50943"/>
    </source>
</evidence>
<dbReference type="EMBL" id="BJVQ01000009">
    <property type="protein sequence ID" value="GEL45977.1"/>
    <property type="molecule type" value="Genomic_DNA"/>
</dbReference>
<evidence type="ECO:0000313" key="5">
    <source>
        <dbReference type="Proteomes" id="UP000564629"/>
    </source>
</evidence>
<dbReference type="InterPro" id="IPR010982">
    <property type="entry name" value="Lambda_DNA-bd_dom_sf"/>
</dbReference>
<dbReference type="Gene3D" id="1.10.260.40">
    <property type="entry name" value="lambda repressor-like DNA-binding domains"/>
    <property type="match status" value="1"/>
</dbReference>
<comment type="caution">
    <text evidence="2">The sequence shown here is derived from an EMBL/GenBank/DDBJ whole genome shotgun (WGS) entry which is preliminary data.</text>
</comment>
<dbReference type="PROSITE" id="PS50943">
    <property type="entry name" value="HTH_CROC1"/>
    <property type="match status" value="1"/>
</dbReference>
<dbReference type="CDD" id="cd00093">
    <property type="entry name" value="HTH_XRE"/>
    <property type="match status" value="1"/>
</dbReference>
<dbReference type="GO" id="GO:0003677">
    <property type="term" value="F:DNA binding"/>
    <property type="evidence" value="ECO:0007669"/>
    <property type="project" value="InterPro"/>
</dbReference>
<evidence type="ECO:0000313" key="2">
    <source>
        <dbReference type="EMBL" id="GEL45977.1"/>
    </source>
</evidence>
<proteinExistence type="predicted"/>
<protein>
    <submittedName>
        <fullName evidence="3">Transcriptional regulator with XRE-family HTH domain</fullName>
    </submittedName>
</protein>
<evidence type="ECO:0000313" key="4">
    <source>
        <dbReference type="Proteomes" id="UP000321723"/>
    </source>
</evidence>
<dbReference type="EMBL" id="JACHDN010000001">
    <property type="protein sequence ID" value="MBB5473561.1"/>
    <property type="molecule type" value="Genomic_DNA"/>
</dbReference>
<dbReference type="SMART" id="SM00530">
    <property type="entry name" value="HTH_XRE"/>
    <property type="match status" value="1"/>
</dbReference>
<reference evidence="2 4" key="1">
    <citation type="submission" date="2019-07" db="EMBL/GenBank/DDBJ databases">
        <title>Whole genome shotgun sequence of Cellulomonas hominis NBRC 16055.</title>
        <authorList>
            <person name="Hosoyama A."/>
            <person name="Uohara A."/>
            <person name="Ohji S."/>
            <person name="Ichikawa N."/>
        </authorList>
    </citation>
    <scope>NUCLEOTIDE SEQUENCE [LARGE SCALE GENOMIC DNA]</scope>
    <source>
        <strain evidence="2 4">NBRC 16055</strain>
    </source>
</reference>
<feature type="domain" description="HTH cro/C1-type" evidence="1">
    <location>
        <begin position="23"/>
        <end position="78"/>
    </location>
</feature>
<dbReference type="RefSeq" id="WP_246802958.1">
    <property type="nucleotide sequence ID" value="NZ_BJVQ01000009.1"/>
</dbReference>